<evidence type="ECO:0000313" key="2">
    <source>
        <dbReference type="Proteomes" id="UP001057402"/>
    </source>
</evidence>
<organism evidence="1 2">
    <name type="scientific">Melastoma candidum</name>
    <dbReference type="NCBI Taxonomy" id="119954"/>
    <lineage>
        <taxon>Eukaryota</taxon>
        <taxon>Viridiplantae</taxon>
        <taxon>Streptophyta</taxon>
        <taxon>Embryophyta</taxon>
        <taxon>Tracheophyta</taxon>
        <taxon>Spermatophyta</taxon>
        <taxon>Magnoliopsida</taxon>
        <taxon>eudicotyledons</taxon>
        <taxon>Gunneridae</taxon>
        <taxon>Pentapetalae</taxon>
        <taxon>rosids</taxon>
        <taxon>malvids</taxon>
        <taxon>Myrtales</taxon>
        <taxon>Melastomataceae</taxon>
        <taxon>Melastomatoideae</taxon>
        <taxon>Melastomateae</taxon>
        <taxon>Melastoma</taxon>
    </lineage>
</organism>
<reference evidence="2" key="1">
    <citation type="journal article" date="2023" name="Front. Plant Sci.">
        <title>Chromosomal-level genome assembly of Melastoma candidum provides insights into trichome evolution.</title>
        <authorList>
            <person name="Zhong Y."/>
            <person name="Wu W."/>
            <person name="Sun C."/>
            <person name="Zou P."/>
            <person name="Liu Y."/>
            <person name="Dai S."/>
            <person name="Zhou R."/>
        </authorList>
    </citation>
    <scope>NUCLEOTIDE SEQUENCE [LARGE SCALE GENOMIC DNA]</scope>
</reference>
<comment type="caution">
    <text evidence="1">The sequence shown here is derived from an EMBL/GenBank/DDBJ whole genome shotgun (WGS) entry which is preliminary data.</text>
</comment>
<sequence length="771" mass="85955">MDLFVNGSDSMRKPGSSPELTLSYLCDKDKGKDPVGRDHDPDPVDAGDGSGSGSGVGEGAGADDIAVDDCADRERDFWNLSEGSNARVRGCSSKREGHDDDLEGGGGREKRSKLGGTLNLSLALPDSSSMLPQRNSDCDVEGGQRSGAPSGNTLMTCSSDFTTPSMSCSYSHSHLFSHNPSCSLTRNSTGNYEHSVGNRGDRDNQIWHAGEGTNGSVHSRFKPLGDGGGVAFADGGGGNGNGISANLVMQGSYQISRDCSSSFYPNSNSERYSYLPSELPARHARDVISWDSRGKNLENSNHLDVGRARKLSRPERLVREIVLESLPVMSQIIQELSEEVMESSKSYLRSILDVPERSEELASLQRKLDKRSDLTKETLTKCTRDQLLILVAVRTGLRSFLSGKNKIPNAELVEIFLFLRCRNVDCKMLLPVDDCECKVCSANRGFCSSCMCPVCLKFDCASNTCSWVGCDTCSHWCHASCGIQKNLIRPARNAKSGAAEMHFFCMGCDHASEMYGFIKDVFSCCAKDWGAESLIKELDCVKKIFRRSEDFKGIELHRMAEELLSRLKTRIISPSEACSVITKFFAGVDSKPAFYDHHVSPDLRIPPMRQSTPKDSAIHLHSPYTRPPILHREMSDNFRKEGMKSSLSKERNLEDEFMTMMRKNGFDSLESMIKIKEVEARMFQSKADEARREAEGYKQMIQEKITKLDEEYGQKVSDLRLHEVEERRRKMLDELQLLENSHCDYQKMKMRMQSEIGGLIERMEATRKQWG</sequence>
<keyword evidence="2" id="KW-1185">Reference proteome</keyword>
<accession>A0ACB9S334</accession>
<dbReference type="EMBL" id="CM042881">
    <property type="protein sequence ID" value="KAI4385861.1"/>
    <property type="molecule type" value="Genomic_DNA"/>
</dbReference>
<gene>
    <name evidence="1" type="ORF">MLD38_003851</name>
</gene>
<proteinExistence type="predicted"/>
<dbReference type="Proteomes" id="UP001057402">
    <property type="component" value="Chromosome 2"/>
</dbReference>
<name>A0ACB9S334_9MYRT</name>
<evidence type="ECO:0000313" key="1">
    <source>
        <dbReference type="EMBL" id="KAI4385861.1"/>
    </source>
</evidence>
<protein>
    <submittedName>
        <fullName evidence="1">Uncharacterized protein</fullName>
    </submittedName>
</protein>